<evidence type="ECO:0000256" key="1">
    <source>
        <dbReference type="SAM" id="MobiDB-lite"/>
    </source>
</evidence>
<sequence>MKKSKHSETQILNMLSENEKGRKVSDLCREHGISQAA</sequence>
<proteinExistence type="predicted"/>
<accession>A0A8J7UWN3</accession>
<comment type="caution">
    <text evidence="2">The sequence shown here is derived from an EMBL/GenBank/DDBJ whole genome shotgun (WGS) entry which is preliminary data.</text>
</comment>
<gene>
    <name evidence="2" type="ORF">NATSA_14160</name>
</gene>
<organism evidence="2 3">
    <name type="scientific">Natronogracilivirga saccharolytica</name>
    <dbReference type="NCBI Taxonomy" id="2812953"/>
    <lineage>
        <taxon>Bacteria</taxon>
        <taxon>Pseudomonadati</taxon>
        <taxon>Balneolota</taxon>
        <taxon>Balneolia</taxon>
        <taxon>Balneolales</taxon>
        <taxon>Cyclonatronaceae</taxon>
        <taxon>Natronogracilivirga</taxon>
    </lineage>
</organism>
<reference evidence="2" key="1">
    <citation type="submission" date="2021-02" db="EMBL/GenBank/DDBJ databases">
        <title>Natronogracilivirga saccharolytica gen. nov. sp. nov. a new anaerobic, haloalkiliphilic carbohydrate-fermenting bacterium from soda lake and proposing of Cyclonatronumiaceae fam. nov. in the phylum Balneolaeota.</title>
        <authorList>
            <person name="Zhilina T.N."/>
            <person name="Sorokin D.Y."/>
            <person name="Zavarzina D.G."/>
            <person name="Toshchakov S.V."/>
            <person name="Kublanov I.V."/>
        </authorList>
    </citation>
    <scope>NUCLEOTIDE SEQUENCE</scope>
    <source>
        <strain evidence="2">Z-1702</strain>
    </source>
</reference>
<dbReference type="InterPro" id="IPR002514">
    <property type="entry name" value="Transposase_8"/>
</dbReference>
<name>A0A8J7UWN3_9BACT</name>
<keyword evidence="3" id="KW-1185">Reference proteome</keyword>
<feature type="non-terminal residue" evidence="2">
    <location>
        <position position="37"/>
    </location>
</feature>
<dbReference type="Proteomes" id="UP000673975">
    <property type="component" value="Unassembled WGS sequence"/>
</dbReference>
<dbReference type="RefSeq" id="WP_210513314.1">
    <property type="nucleotide sequence ID" value="NZ_JAFIDN010000015.1"/>
</dbReference>
<feature type="compositionally biased region" description="Basic and acidic residues" evidence="1">
    <location>
        <begin position="17"/>
        <end position="37"/>
    </location>
</feature>
<dbReference type="Pfam" id="PF01527">
    <property type="entry name" value="HTH_Tnp_1"/>
    <property type="match status" value="1"/>
</dbReference>
<dbReference type="GO" id="GO:0004803">
    <property type="term" value="F:transposase activity"/>
    <property type="evidence" value="ECO:0007669"/>
    <property type="project" value="InterPro"/>
</dbReference>
<feature type="region of interest" description="Disordered" evidence="1">
    <location>
        <begin position="1"/>
        <end position="37"/>
    </location>
</feature>
<dbReference type="GO" id="GO:0003677">
    <property type="term" value="F:DNA binding"/>
    <property type="evidence" value="ECO:0007669"/>
    <property type="project" value="InterPro"/>
</dbReference>
<dbReference type="EMBL" id="JAFIDN010000015">
    <property type="protein sequence ID" value="MBP3193817.1"/>
    <property type="molecule type" value="Genomic_DNA"/>
</dbReference>
<dbReference type="GO" id="GO:0006313">
    <property type="term" value="P:DNA transposition"/>
    <property type="evidence" value="ECO:0007669"/>
    <property type="project" value="InterPro"/>
</dbReference>
<evidence type="ECO:0000313" key="3">
    <source>
        <dbReference type="Proteomes" id="UP000673975"/>
    </source>
</evidence>
<dbReference type="AlphaFoldDB" id="A0A8J7UWN3"/>
<protein>
    <submittedName>
        <fullName evidence="2">Transposase</fullName>
    </submittedName>
</protein>
<evidence type="ECO:0000313" key="2">
    <source>
        <dbReference type="EMBL" id="MBP3193817.1"/>
    </source>
</evidence>